<name>A0A2D0N271_FLAN2</name>
<dbReference type="InterPro" id="IPR045361">
    <property type="entry name" value="CIS_tube_prot_N"/>
</dbReference>
<protein>
    <recommendedName>
        <fullName evidence="1">Contractile injection system tube protein N-terminal domain-containing protein</fullName>
    </recommendedName>
</protein>
<reference evidence="2 3" key="1">
    <citation type="submission" date="2017-10" db="EMBL/GenBank/DDBJ databases">
        <title>The draft genome sequence of Lewinella nigricans NBRC 102662.</title>
        <authorList>
            <person name="Wang K."/>
        </authorList>
    </citation>
    <scope>NUCLEOTIDE SEQUENCE [LARGE SCALE GENOMIC DNA]</scope>
    <source>
        <strain evidence="2 3">NBRC 102662</strain>
    </source>
</reference>
<evidence type="ECO:0000259" key="1">
    <source>
        <dbReference type="Pfam" id="PF19266"/>
    </source>
</evidence>
<sequence>MALEKLTITAYKKPDYSDYAGKFTVLINPESYRKEVEIKYAGQQSLGSSAPELRYIATGGEKISFKLVFDGTGLIATAPKSLMSGNKVKPVSFQIEKFRKVTSEYWGSIHRPYYLQLSWGTFLFKGVLVSLGINYKLFDPNGTPLRAEADVVFTSSILPEDQKKKKKNQSPDVTHIKTVRAGDRLPALCAEIYDDPNYFVQVAAANQLNHLRHLRPGKELSFPPIINK</sequence>
<dbReference type="Proteomes" id="UP000223913">
    <property type="component" value="Unassembled WGS sequence"/>
</dbReference>
<dbReference type="OrthoDB" id="9815939at2"/>
<dbReference type="EMBL" id="PDUD01000043">
    <property type="protein sequence ID" value="PHN02219.1"/>
    <property type="molecule type" value="Genomic_DNA"/>
</dbReference>
<dbReference type="Pfam" id="PF19266">
    <property type="entry name" value="CIS_tube"/>
    <property type="match status" value="1"/>
</dbReference>
<feature type="domain" description="Contractile injection system tube protein N-terminal" evidence="1">
    <location>
        <begin position="3"/>
        <end position="163"/>
    </location>
</feature>
<gene>
    <name evidence="2" type="ORF">CRP01_33330</name>
</gene>
<comment type="caution">
    <text evidence="2">The sequence shown here is derived from an EMBL/GenBank/DDBJ whole genome shotgun (WGS) entry which is preliminary data.</text>
</comment>
<organism evidence="2 3">
    <name type="scientific">Flavilitoribacter nigricans (strain ATCC 23147 / DSM 23189 / NBRC 102662 / NCIMB 1420 / SS-2)</name>
    <name type="common">Lewinella nigricans</name>
    <dbReference type="NCBI Taxonomy" id="1122177"/>
    <lineage>
        <taxon>Bacteria</taxon>
        <taxon>Pseudomonadati</taxon>
        <taxon>Bacteroidota</taxon>
        <taxon>Saprospiria</taxon>
        <taxon>Saprospirales</taxon>
        <taxon>Lewinellaceae</taxon>
        <taxon>Flavilitoribacter</taxon>
    </lineage>
</organism>
<evidence type="ECO:0000313" key="3">
    <source>
        <dbReference type="Proteomes" id="UP000223913"/>
    </source>
</evidence>
<accession>A0A2D0N271</accession>
<keyword evidence="3" id="KW-1185">Reference proteome</keyword>
<dbReference type="RefSeq" id="WP_099154410.1">
    <property type="nucleotide sequence ID" value="NZ_PDUD01000043.1"/>
</dbReference>
<evidence type="ECO:0000313" key="2">
    <source>
        <dbReference type="EMBL" id="PHN02219.1"/>
    </source>
</evidence>
<proteinExistence type="predicted"/>
<dbReference type="AlphaFoldDB" id="A0A2D0N271"/>